<dbReference type="EMBL" id="CP038908">
    <property type="protein sequence ID" value="QGO05179.1"/>
    <property type="molecule type" value="Genomic_DNA"/>
</dbReference>
<evidence type="ECO:0000313" key="7">
    <source>
        <dbReference type="Proteomes" id="UP000422232"/>
    </source>
</evidence>
<name>A0A9Q5VCY4_PISSA</name>
<dbReference type="InterPro" id="IPR004752">
    <property type="entry name" value="AmpG_permease/AT-1"/>
</dbReference>
<keyword evidence="4" id="KW-1133">Transmembrane helix</keyword>
<keyword evidence="3" id="KW-0812">Transmembrane</keyword>
<dbReference type="RefSeq" id="WP_016209398.1">
    <property type="nucleotide sequence ID" value="NZ_CP012413.1"/>
</dbReference>
<dbReference type="AlphaFoldDB" id="A0A9Q5VCY4"/>
<dbReference type="PANTHER" id="PTHR12778:SF10">
    <property type="entry name" value="MAJOR FACILITATOR SUPERFAMILY DOMAIN-CONTAINING PROTEIN 3"/>
    <property type="match status" value="1"/>
</dbReference>
<dbReference type="InterPro" id="IPR011701">
    <property type="entry name" value="MFS"/>
</dbReference>
<dbReference type="GO" id="GO:0022857">
    <property type="term" value="F:transmembrane transporter activity"/>
    <property type="evidence" value="ECO:0007669"/>
    <property type="project" value="InterPro"/>
</dbReference>
<gene>
    <name evidence="6" type="ORF">Psal009_01060</name>
</gene>
<dbReference type="GO" id="GO:0016020">
    <property type="term" value="C:membrane"/>
    <property type="evidence" value="ECO:0007669"/>
    <property type="project" value="UniProtKB-SubCell"/>
</dbReference>
<dbReference type="Pfam" id="PF07690">
    <property type="entry name" value="MFS_1"/>
    <property type="match status" value="1"/>
</dbReference>
<reference evidence="6 7" key="1">
    <citation type="submission" date="2019-04" db="EMBL/GenBank/DDBJ databases">
        <title>Complete genome sequencing of Piscirickettsia salmonis strain Psal-009.</title>
        <authorList>
            <person name="Schober I."/>
            <person name="Bunk B."/>
            <person name="Sproer C."/>
            <person name="Carril G.P."/>
            <person name="Riedel T."/>
            <person name="Flores-Herrera P.A."/>
            <person name="Nourdin-Galindo G."/>
            <person name="Marshall S.H."/>
            <person name="Overmann J."/>
        </authorList>
    </citation>
    <scope>NUCLEOTIDE SEQUENCE [LARGE SCALE GENOMIC DNA]</scope>
    <source>
        <strain evidence="6 7">Psal-009</strain>
    </source>
</reference>
<proteinExistence type="predicted"/>
<dbReference type="InterPro" id="IPR036259">
    <property type="entry name" value="MFS_trans_sf"/>
</dbReference>
<evidence type="ECO:0000256" key="2">
    <source>
        <dbReference type="ARBA" id="ARBA00022448"/>
    </source>
</evidence>
<dbReference type="Gene3D" id="1.20.1250.20">
    <property type="entry name" value="MFS general substrate transporter like domains"/>
    <property type="match status" value="1"/>
</dbReference>
<evidence type="ECO:0000256" key="3">
    <source>
        <dbReference type="ARBA" id="ARBA00022692"/>
    </source>
</evidence>
<dbReference type="PROSITE" id="PS50850">
    <property type="entry name" value="MFS"/>
    <property type="match status" value="1"/>
</dbReference>
<dbReference type="InterPro" id="IPR020846">
    <property type="entry name" value="MFS_dom"/>
</dbReference>
<sequence length="408" mass="45084">MNLSLNRRTTAVFLLTFSSSLPLILVGSTLSAWYTVAGVSLLGIGALSMVQQPYIFKFLWAPLMDRFSLFGWCRRRSWILLTQVLLVIGLVLMAYTGPKQYPFGLAMIALIFSFFSASQDIAIDAYRIDVLHANELGVGAAITSLAGRIAMLFGGAVALVFAAEIGWQNTYLIMAAVMALEILATFAAPALRNEEATPRSLQESIVGPLKDFVRREHALSILIFILTYKMCDALALALNTPFLIRGVGFSLLEMGTIYKTMSLVASLLGTVVGGIFYKRLGLYRTLMCYGILQALSNLAYMGLALASKSYFLMATAVFVEYFCGALSTVAFVAYLMSLCKQRFSATQYAILSAIIAIPRVYFGPLAAIMVDYFGWAQFYFITCLIGFPPLILLFRMKKHLLNYRLDTE</sequence>
<accession>A0A9Q5VCY4</accession>
<dbReference type="Proteomes" id="UP000422232">
    <property type="component" value="Chromosome"/>
</dbReference>
<protein>
    <submittedName>
        <fullName evidence="6">Muropeptide transporter</fullName>
    </submittedName>
</protein>
<dbReference type="SUPFAM" id="SSF103473">
    <property type="entry name" value="MFS general substrate transporter"/>
    <property type="match status" value="1"/>
</dbReference>
<dbReference type="GeneID" id="66741786"/>
<evidence type="ECO:0000256" key="5">
    <source>
        <dbReference type="ARBA" id="ARBA00023136"/>
    </source>
</evidence>
<evidence type="ECO:0000256" key="4">
    <source>
        <dbReference type="ARBA" id="ARBA00022989"/>
    </source>
</evidence>
<dbReference type="NCBIfam" id="TIGR00901">
    <property type="entry name" value="2A0125"/>
    <property type="match status" value="1"/>
</dbReference>
<keyword evidence="7" id="KW-1185">Reference proteome</keyword>
<comment type="subcellular location">
    <subcellularLocation>
        <location evidence="1">Membrane</location>
        <topology evidence="1">Multi-pass membrane protein</topology>
    </subcellularLocation>
</comment>
<keyword evidence="2" id="KW-0813">Transport</keyword>
<evidence type="ECO:0000313" key="6">
    <source>
        <dbReference type="EMBL" id="QGO05179.1"/>
    </source>
</evidence>
<organism evidence="6 7">
    <name type="scientific">Piscirickettsia salmonis</name>
    <dbReference type="NCBI Taxonomy" id="1238"/>
    <lineage>
        <taxon>Bacteria</taxon>
        <taxon>Pseudomonadati</taxon>
        <taxon>Pseudomonadota</taxon>
        <taxon>Gammaproteobacteria</taxon>
        <taxon>Thiotrichales</taxon>
        <taxon>Piscirickettsiaceae</taxon>
        <taxon>Piscirickettsia</taxon>
    </lineage>
</organism>
<evidence type="ECO:0000256" key="1">
    <source>
        <dbReference type="ARBA" id="ARBA00004141"/>
    </source>
</evidence>
<dbReference type="PANTHER" id="PTHR12778">
    <property type="entry name" value="SOLUTE CARRIER FAMILY 33 ACETYL-COA TRANSPORTER -RELATED"/>
    <property type="match status" value="1"/>
</dbReference>
<keyword evidence="5" id="KW-0472">Membrane</keyword>